<evidence type="ECO:0000313" key="1">
    <source>
        <dbReference type="EMBL" id="CAI9722990.1"/>
    </source>
</evidence>
<dbReference type="Proteomes" id="UP001162480">
    <property type="component" value="Chromosome 5"/>
</dbReference>
<dbReference type="AlphaFoldDB" id="A0AA36F3X6"/>
<proteinExistence type="predicted"/>
<organism evidence="1 2">
    <name type="scientific">Octopus vulgaris</name>
    <name type="common">Common octopus</name>
    <dbReference type="NCBI Taxonomy" id="6645"/>
    <lineage>
        <taxon>Eukaryota</taxon>
        <taxon>Metazoa</taxon>
        <taxon>Spiralia</taxon>
        <taxon>Lophotrochozoa</taxon>
        <taxon>Mollusca</taxon>
        <taxon>Cephalopoda</taxon>
        <taxon>Coleoidea</taxon>
        <taxon>Octopodiformes</taxon>
        <taxon>Octopoda</taxon>
        <taxon>Incirrata</taxon>
        <taxon>Octopodidae</taxon>
        <taxon>Octopus</taxon>
    </lineage>
</organism>
<gene>
    <name evidence="1" type="ORF">OCTVUL_1B030601</name>
</gene>
<name>A0AA36F3X6_OCTVU</name>
<keyword evidence="2" id="KW-1185">Reference proteome</keyword>
<evidence type="ECO:0000313" key="2">
    <source>
        <dbReference type="Proteomes" id="UP001162480"/>
    </source>
</evidence>
<sequence length="181" mass="20865">MYHSNVSLNIGDVPDTVFPIRGLINWYCLRTFHIRLQDTFLTTRLHSANIQSNDNTTFDISTRQLVTKRNEEYPRIKKSSFIHRLRLMTNSRSLLDRSLLSTGKVPLLLVSTTNMTTAGICTVRKFADEKRIFIESVRVTVHSYFSALRFQDKTAPTGESQKSDDALQLNIVKNKVLQKRM</sequence>
<accession>A0AA36F3X6</accession>
<reference evidence="1" key="1">
    <citation type="submission" date="2023-08" db="EMBL/GenBank/DDBJ databases">
        <authorList>
            <person name="Alioto T."/>
            <person name="Alioto T."/>
            <person name="Gomez Garrido J."/>
        </authorList>
    </citation>
    <scope>NUCLEOTIDE SEQUENCE</scope>
</reference>
<dbReference type="EMBL" id="OX597818">
    <property type="protein sequence ID" value="CAI9722990.1"/>
    <property type="molecule type" value="Genomic_DNA"/>
</dbReference>
<protein>
    <submittedName>
        <fullName evidence="1">Uncharacterized protein</fullName>
    </submittedName>
</protein>